<dbReference type="GO" id="GO:0051260">
    <property type="term" value="P:protein homooligomerization"/>
    <property type="evidence" value="ECO:0007669"/>
    <property type="project" value="InterPro"/>
</dbReference>
<evidence type="ECO:0000259" key="3">
    <source>
        <dbReference type="Pfam" id="PF02214"/>
    </source>
</evidence>
<keyword evidence="2" id="KW-0812">Transmembrane</keyword>
<accession>A0A812QEV8</accession>
<keyword evidence="2" id="KW-1133">Transmembrane helix</keyword>
<evidence type="ECO:0000256" key="1">
    <source>
        <dbReference type="SAM" id="MobiDB-lite"/>
    </source>
</evidence>
<evidence type="ECO:0000313" key="5">
    <source>
        <dbReference type="Proteomes" id="UP000604046"/>
    </source>
</evidence>
<keyword evidence="5" id="KW-1185">Reference proteome</keyword>
<keyword evidence="2" id="KW-0472">Membrane</keyword>
<dbReference type="Proteomes" id="UP000604046">
    <property type="component" value="Unassembled WGS sequence"/>
</dbReference>
<dbReference type="OrthoDB" id="436375at2759"/>
<feature type="domain" description="Potassium channel tetramerisation-type BTB" evidence="3">
    <location>
        <begin position="165"/>
        <end position="242"/>
    </location>
</feature>
<dbReference type="SUPFAM" id="SSF54695">
    <property type="entry name" value="POZ domain"/>
    <property type="match status" value="1"/>
</dbReference>
<feature type="compositionally biased region" description="Basic and acidic residues" evidence="1">
    <location>
        <begin position="16"/>
        <end position="30"/>
    </location>
</feature>
<dbReference type="EMBL" id="CAJNDS010002195">
    <property type="protein sequence ID" value="CAE7367405.1"/>
    <property type="molecule type" value="Genomic_DNA"/>
</dbReference>
<dbReference type="Gene3D" id="3.30.710.10">
    <property type="entry name" value="Potassium Channel Kv1.1, Chain A"/>
    <property type="match status" value="1"/>
</dbReference>
<dbReference type="AlphaFoldDB" id="A0A812QEV8"/>
<sequence length="423" mass="45580">MAEAKRPKVTLIAKSDASRSEPKAPGDGRLRPAPASRQEPQAQAVADVEIQKVITSGDRLRPAPAAKVNGVAKSATAATRTVPTPQKTKVGVKRTAAAAGLERKGASNALKVGVPPRVEFPKAPAVAAPAVAATTVRSNDAKVVTITSAPPVRPPARPKADPSLVSFNVGGQVFQISTKAVKAKPETLLARLLAKDGGLERVLHVPVDVCPERFRILLDWYRYEELYVPSMVPIDAVLRDAARLDLPAELVINGIPRSTRLTRAKAVSQNVVLGVTQRWPGFNTFLGQVLAQIEEHFQAVGSRSGVHADAQDEEAAAADEAFDFPRFVIPLFREEGWVAPKHICSSARARVLALKLEELGYLCEFSDADLLVSLPLKFLSSSLCVFMLFFGCAAARWNYVNARQFLFALWSATMVMSPRGGNK</sequence>
<dbReference type="InterPro" id="IPR011333">
    <property type="entry name" value="SKP1/BTB/POZ_sf"/>
</dbReference>
<evidence type="ECO:0000313" key="4">
    <source>
        <dbReference type="EMBL" id="CAE7367405.1"/>
    </source>
</evidence>
<dbReference type="InterPro" id="IPR003131">
    <property type="entry name" value="T1-type_BTB"/>
</dbReference>
<feature type="region of interest" description="Disordered" evidence="1">
    <location>
        <begin position="1"/>
        <end position="45"/>
    </location>
</feature>
<feature type="transmembrane region" description="Helical" evidence="2">
    <location>
        <begin position="378"/>
        <end position="399"/>
    </location>
</feature>
<protein>
    <recommendedName>
        <fullName evidence="3">Potassium channel tetramerisation-type BTB domain-containing protein</fullName>
    </recommendedName>
</protein>
<proteinExistence type="predicted"/>
<dbReference type="Pfam" id="PF02214">
    <property type="entry name" value="BTB_2"/>
    <property type="match status" value="1"/>
</dbReference>
<gene>
    <name evidence="4" type="ORF">SNAT2548_LOCUS19973</name>
</gene>
<evidence type="ECO:0000256" key="2">
    <source>
        <dbReference type="SAM" id="Phobius"/>
    </source>
</evidence>
<organism evidence="4 5">
    <name type="scientific">Symbiodinium natans</name>
    <dbReference type="NCBI Taxonomy" id="878477"/>
    <lineage>
        <taxon>Eukaryota</taxon>
        <taxon>Sar</taxon>
        <taxon>Alveolata</taxon>
        <taxon>Dinophyceae</taxon>
        <taxon>Suessiales</taxon>
        <taxon>Symbiodiniaceae</taxon>
        <taxon>Symbiodinium</taxon>
    </lineage>
</organism>
<comment type="caution">
    <text evidence="4">The sequence shown here is derived from an EMBL/GenBank/DDBJ whole genome shotgun (WGS) entry which is preliminary data.</text>
</comment>
<name>A0A812QEV8_9DINO</name>
<reference evidence="4" key="1">
    <citation type="submission" date="2021-02" db="EMBL/GenBank/DDBJ databases">
        <authorList>
            <person name="Dougan E. K."/>
            <person name="Rhodes N."/>
            <person name="Thang M."/>
            <person name="Chan C."/>
        </authorList>
    </citation>
    <scope>NUCLEOTIDE SEQUENCE</scope>
</reference>